<dbReference type="PANTHER" id="PTHR30572">
    <property type="entry name" value="MEMBRANE COMPONENT OF TRANSPORTER-RELATED"/>
    <property type="match status" value="1"/>
</dbReference>
<feature type="domain" description="ABC3 transporter permease C-terminal" evidence="8">
    <location>
        <begin position="276"/>
        <end position="389"/>
    </location>
</feature>
<evidence type="ECO:0000313" key="11">
    <source>
        <dbReference type="Proteomes" id="UP000192602"/>
    </source>
</evidence>
<evidence type="ECO:0000256" key="7">
    <source>
        <dbReference type="SAM" id="Phobius"/>
    </source>
</evidence>
<keyword evidence="11" id="KW-1185">Reference proteome</keyword>
<keyword evidence="2" id="KW-1003">Cell membrane</keyword>
<feature type="transmembrane region" description="Helical" evidence="7">
    <location>
        <begin position="21"/>
        <end position="41"/>
    </location>
</feature>
<organism evidence="10 11">
    <name type="scientific">Nitratiruptor tergarcus DSM 16512</name>
    <dbReference type="NCBI Taxonomy" id="1069081"/>
    <lineage>
        <taxon>Bacteria</taxon>
        <taxon>Pseudomonadati</taxon>
        <taxon>Campylobacterota</taxon>
        <taxon>Epsilonproteobacteria</taxon>
        <taxon>Nautiliales</taxon>
        <taxon>Nitratiruptoraceae</taxon>
        <taxon>Nitratiruptor</taxon>
    </lineage>
</organism>
<dbReference type="EMBL" id="FWWZ01000001">
    <property type="protein sequence ID" value="SMC08528.1"/>
    <property type="molecule type" value="Genomic_DNA"/>
</dbReference>
<comment type="similarity">
    <text evidence="6">Belongs to the ABC-4 integral membrane protein family.</text>
</comment>
<evidence type="ECO:0000256" key="1">
    <source>
        <dbReference type="ARBA" id="ARBA00004651"/>
    </source>
</evidence>
<feature type="transmembrane region" description="Helical" evidence="7">
    <location>
        <begin position="270"/>
        <end position="295"/>
    </location>
</feature>
<name>A0A1W1WQF1_9BACT</name>
<dbReference type="AlphaFoldDB" id="A0A1W1WQF1"/>
<accession>A0A1W1WQF1</accession>
<keyword evidence="3 7" id="KW-0812">Transmembrane</keyword>
<dbReference type="InterPro" id="IPR003838">
    <property type="entry name" value="ABC3_permease_C"/>
</dbReference>
<protein>
    <submittedName>
        <fullName evidence="10">Putative ABC transport system permease protein</fullName>
    </submittedName>
</protein>
<evidence type="ECO:0000256" key="5">
    <source>
        <dbReference type="ARBA" id="ARBA00023136"/>
    </source>
</evidence>
<dbReference type="GO" id="GO:0005886">
    <property type="term" value="C:plasma membrane"/>
    <property type="evidence" value="ECO:0007669"/>
    <property type="project" value="UniProtKB-SubCell"/>
</dbReference>
<dbReference type="InterPro" id="IPR025857">
    <property type="entry name" value="MacB_PCD"/>
</dbReference>
<proteinExistence type="inferred from homology"/>
<dbReference type="PANTHER" id="PTHR30572:SF4">
    <property type="entry name" value="ABC TRANSPORTER PERMEASE YTRF"/>
    <property type="match status" value="1"/>
</dbReference>
<gene>
    <name evidence="10" type="ORF">SAMN05660197_0280</name>
</gene>
<dbReference type="GO" id="GO:0022857">
    <property type="term" value="F:transmembrane transporter activity"/>
    <property type="evidence" value="ECO:0007669"/>
    <property type="project" value="TreeGrafter"/>
</dbReference>
<dbReference type="Proteomes" id="UP000192602">
    <property type="component" value="Unassembled WGS sequence"/>
</dbReference>
<evidence type="ECO:0000256" key="3">
    <source>
        <dbReference type="ARBA" id="ARBA00022692"/>
    </source>
</evidence>
<evidence type="ECO:0000256" key="4">
    <source>
        <dbReference type="ARBA" id="ARBA00022989"/>
    </source>
</evidence>
<dbReference type="Pfam" id="PF12704">
    <property type="entry name" value="MacB_PCD"/>
    <property type="match status" value="1"/>
</dbReference>
<dbReference type="Pfam" id="PF02687">
    <property type="entry name" value="FtsX"/>
    <property type="match status" value="1"/>
</dbReference>
<sequence length="397" mass="44629">MGALYLRDLFSFLFFYKGRTLFALFGIILGIASLVFIVATIEGSQLKAKRIINMLGSDTILIRSSFGSRVSFRHVPMKLTMKHYNLIKKIEGISSLDYFYVKRLDVKRGGYGKSLLVEGFTVGTLPHFGYEPLWGRFFLPSDNEHFAKVVVVGLDIVDEFFHGQNPVGKTLLIGKIPFRVIGVYKRRGKSPRGNSMDERIMMPVSTYRKFIQHEYHKIFAMVAKVAPNTDYKRVIKDIKTVLNQTLKSDDYFLITPQKIMHFFSMLSTSFTLFLGIASFTALFVSGFVLSNIFLINNRTRAWEIGLRRALGATKKMILRGIILEASTIALIGAVVGTLVGFLSVHFILPLLQIPQSYPIKAFVIALIFSLGVSFLAALTPAKEAASMDPLKALRQKL</sequence>
<reference evidence="11" key="1">
    <citation type="submission" date="2017-04" db="EMBL/GenBank/DDBJ databases">
        <authorList>
            <person name="Varghese N."/>
            <person name="Submissions S."/>
        </authorList>
    </citation>
    <scope>NUCLEOTIDE SEQUENCE [LARGE SCALE GENOMIC DNA]</scope>
    <source>
        <strain evidence="11">DSM 16512</strain>
    </source>
</reference>
<feature type="transmembrane region" description="Helical" evidence="7">
    <location>
        <begin position="316"/>
        <end position="347"/>
    </location>
</feature>
<comment type="subcellular location">
    <subcellularLocation>
        <location evidence="1">Cell membrane</location>
        <topology evidence="1">Multi-pass membrane protein</topology>
    </subcellularLocation>
</comment>
<feature type="transmembrane region" description="Helical" evidence="7">
    <location>
        <begin position="359"/>
        <end position="378"/>
    </location>
</feature>
<evidence type="ECO:0000256" key="6">
    <source>
        <dbReference type="ARBA" id="ARBA00038076"/>
    </source>
</evidence>
<dbReference type="OrthoDB" id="9802264at2"/>
<dbReference type="RefSeq" id="WP_159445290.1">
    <property type="nucleotide sequence ID" value="NZ_AP026671.1"/>
</dbReference>
<dbReference type="InterPro" id="IPR050250">
    <property type="entry name" value="Macrolide_Exporter_MacB"/>
</dbReference>
<evidence type="ECO:0000259" key="9">
    <source>
        <dbReference type="Pfam" id="PF12704"/>
    </source>
</evidence>
<dbReference type="STRING" id="1069081.SAMN05660197_0280"/>
<feature type="domain" description="MacB-like periplasmic core" evidence="9">
    <location>
        <begin position="20"/>
        <end position="240"/>
    </location>
</feature>
<evidence type="ECO:0000313" key="10">
    <source>
        <dbReference type="EMBL" id="SMC08528.1"/>
    </source>
</evidence>
<evidence type="ECO:0000259" key="8">
    <source>
        <dbReference type="Pfam" id="PF02687"/>
    </source>
</evidence>
<keyword evidence="4 7" id="KW-1133">Transmembrane helix</keyword>
<evidence type="ECO:0000256" key="2">
    <source>
        <dbReference type="ARBA" id="ARBA00022475"/>
    </source>
</evidence>
<keyword evidence="5 7" id="KW-0472">Membrane</keyword>